<dbReference type="EMBL" id="LLZG01000254">
    <property type="protein sequence ID" value="KUL31566.1"/>
    <property type="molecule type" value="Genomic_DNA"/>
</dbReference>
<organism evidence="1 2">
    <name type="scientific">Streptomyces regalis</name>
    <dbReference type="NCBI Taxonomy" id="68262"/>
    <lineage>
        <taxon>Bacteria</taxon>
        <taxon>Bacillati</taxon>
        <taxon>Actinomycetota</taxon>
        <taxon>Actinomycetes</taxon>
        <taxon>Kitasatosporales</taxon>
        <taxon>Streptomycetaceae</taxon>
        <taxon>Streptomyces</taxon>
    </lineage>
</organism>
<evidence type="ECO:0000313" key="1">
    <source>
        <dbReference type="EMBL" id="KUL31566.1"/>
    </source>
</evidence>
<comment type="caution">
    <text evidence="1">The sequence shown here is derived from an EMBL/GenBank/DDBJ whole genome shotgun (WGS) entry which is preliminary data.</text>
</comment>
<name>A0A101JSC5_9ACTN</name>
<dbReference type="AlphaFoldDB" id="A0A101JSC5"/>
<protein>
    <submittedName>
        <fullName evidence="1">Uncharacterized protein</fullName>
    </submittedName>
</protein>
<sequence>MASAVATQVWETERNGFTFDTPEAWVRDDASRYTYPGYERPLAVWNILDAIQPVEPFLTRGSGR</sequence>
<reference evidence="2" key="1">
    <citation type="submission" date="2015-10" db="EMBL/GenBank/DDBJ databases">
        <authorList>
            <person name="Ju K.-S."/>
            <person name="Doroghazi J.R."/>
            <person name="Metcalf W.W."/>
        </authorList>
    </citation>
    <scope>NUCLEOTIDE SEQUENCE [LARGE SCALE GENOMIC DNA]</scope>
    <source>
        <strain evidence="2">NRRL 3151</strain>
    </source>
</reference>
<accession>A0A101JSC5</accession>
<dbReference type="Proteomes" id="UP000053923">
    <property type="component" value="Unassembled WGS sequence"/>
</dbReference>
<proteinExistence type="predicted"/>
<evidence type="ECO:0000313" key="2">
    <source>
        <dbReference type="Proteomes" id="UP000053923"/>
    </source>
</evidence>
<gene>
    <name evidence="1" type="ORF">ADL12_24810</name>
</gene>
<keyword evidence="2" id="KW-1185">Reference proteome</keyword>